<evidence type="ECO:0000313" key="4">
    <source>
        <dbReference type="Proteomes" id="UP000682733"/>
    </source>
</evidence>
<keyword evidence="1" id="KW-0812">Transmembrane</keyword>
<evidence type="ECO:0000313" key="2">
    <source>
        <dbReference type="EMBL" id="CAF1196301.1"/>
    </source>
</evidence>
<dbReference type="EMBL" id="CAJOBA010035553">
    <property type="protein sequence ID" value="CAF4006515.1"/>
    <property type="molecule type" value="Genomic_DNA"/>
</dbReference>
<dbReference type="Proteomes" id="UP000677228">
    <property type="component" value="Unassembled WGS sequence"/>
</dbReference>
<feature type="transmembrane region" description="Helical" evidence="1">
    <location>
        <begin position="276"/>
        <end position="295"/>
    </location>
</feature>
<proteinExistence type="predicted"/>
<organism evidence="3 4">
    <name type="scientific">Didymodactylos carnosus</name>
    <dbReference type="NCBI Taxonomy" id="1234261"/>
    <lineage>
        <taxon>Eukaryota</taxon>
        <taxon>Metazoa</taxon>
        <taxon>Spiralia</taxon>
        <taxon>Gnathifera</taxon>
        <taxon>Rotifera</taxon>
        <taxon>Eurotatoria</taxon>
        <taxon>Bdelloidea</taxon>
        <taxon>Philodinida</taxon>
        <taxon>Philodinidae</taxon>
        <taxon>Didymodactylos</taxon>
    </lineage>
</organism>
<name>A0A8S2NL51_9BILA</name>
<comment type="caution">
    <text evidence="3">The sequence shown here is derived from an EMBL/GenBank/DDBJ whole genome shotgun (WGS) entry which is preliminary data.</text>
</comment>
<feature type="transmembrane region" description="Helical" evidence="1">
    <location>
        <begin position="6"/>
        <end position="26"/>
    </location>
</feature>
<dbReference type="Proteomes" id="UP000682733">
    <property type="component" value="Unassembled WGS sequence"/>
</dbReference>
<reference evidence="3" key="1">
    <citation type="submission" date="2021-02" db="EMBL/GenBank/DDBJ databases">
        <authorList>
            <person name="Nowell W R."/>
        </authorList>
    </citation>
    <scope>NUCLEOTIDE SEQUENCE</scope>
</reference>
<evidence type="ECO:0000313" key="3">
    <source>
        <dbReference type="EMBL" id="CAF4006515.1"/>
    </source>
</evidence>
<sequence length="342" mass="39767">MAVEGVFEGVLITIIAFFMPPAAVYLKIGSSQQKLIVKNDIERRITAKNEQVRLDPSLLSREKQNILERIRNGTKEEQRSRKYQLLKLGLAWDNVEVAKELIIEGSLDNIIHQKKVFIRTVKENLFTFVHYFIKIGVSVDKIFFSHLLTSNKGGSRYQKLLDELYTPELINREDYLLKYIILSDDFLKETKIDSIEILNYVLTKLIGDYMKHLYFETATDEQEAKRTTKHNQISDQEATVAANADCKKFIGQPCCVQAMTNYWFNKIHPSQEKKRYRLILVLAFLTLGLTAPFTVRYRPRSNDTVNKPMLKDNGINYSDPYAIENPKIFQGDLHVNKYLLRF</sequence>
<keyword evidence="1" id="KW-0472">Membrane</keyword>
<keyword evidence="1" id="KW-1133">Transmembrane helix</keyword>
<protein>
    <submittedName>
        <fullName evidence="3">Uncharacterized protein</fullName>
    </submittedName>
</protein>
<dbReference type="EMBL" id="CAJNOK010014024">
    <property type="protein sequence ID" value="CAF1196301.1"/>
    <property type="molecule type" value="Genomic_DNA"/>
</dbReference>
<dbReference type="AlphaFoldDB" id="A0A8S2NL51"/>
<gene>
    <name evidence="2" type="ORF">OVA965_LOCUS23762</name>
    <name evidence="3" type="ORF">TMI583_LOCUS24482</name>
</gene>
<accession>A0A8S2NL51</accession>
<evidence type="ECO:0000256" key="1">
    <source>
        <dbReference type="SAM" id="Phobius"/>
    </source>
</evidence>